<feature type="domain" description="SAC" evidence="6">
    <location>
        <begin position="338"/>
        <end position="488"/>
    </location>
</feature>
<dbReference type="Pfam" id="PF02383">
    <property type="entry name" value="Syja_N"/>
    <property type="match status" value="1"/>
</dbReference>
<proteinExistence type="predicted"/>
<organism evidence="7 8">
    <name type="scientific">Reticulomyxa filosa</name>
    <dbReference type="NCBI Taxonomy" id="46433"/>
    <lineage>
        <taxon>Eukaryota</taxon>
        <taxon>Sar</taxon>
        <taxon>Rhizaria</taxon>
        <taxon>Retaria</taxon>
        <taxon>Foraminifera</taxon>
        <taxon>Monothalamids</taxon>
        <taxon>Reticulomyxidae</taxon>
        <taxon>Reticulomyxa</taxon>
    </lineage>
</organism>
<evidence type="ECO:0000313" key="8">
    <source>
        <dbReference type="Proteomes" id="UP000023152"/>
    </source>
</evidence>
<dbReference type="Proteomes" id="UP000023152">
    <property type="component" value="Unassembled WGS sequence"/>
</dbReference>
<evidence type="ECO:0000256" key="4">
    <source>
        <dbReference type="SAM" id="MobiDB-lite"/>
    </source>
</evidence>
<name>X6MI18_RETFI</name>
<dbReference type="AlphaFoldDB" id="X6MI18"/>
<feature type="region of interest" description="Disordered" evidence="4">
    <location>
        <begin position="169"/>
        <end position="233"/>
    </location>
</feature>
<feature type="region of interest" description="Disordered" evidence="4">
    <location>
        <begin position="94"/>
        <end position="117"/>
    </location>
</feature>
<keyword evidence="5" id="KW-0732">Signal</keyword>
<accession>X6MI18</accession>
<keyword evidence="2" id="KW-0378">Hydrolase</keyword>
<keyword evidence="8" id="KW-1185">Reference proteome</keyword>
<dbReference type="GO" id="GO:0012505">
    <property type="term" value="C:endomembrane system"/>
    <property type="evidence" value="ECO:0007669"/>
    <property type="project" value="UniProtKB-SubCell"/>
</dbReference>
<evidence type="ECO:0000259" key="6">
    <source>
        <dbReference type="PROSITE" id="PS50275"/>
    </source>
</evidence>
<dbReference type="GO" id="GO:0046856">
    <property type="term" value="P:phosphatidylinositol dephosphorylation"/>
    <property type="evidence" value="ECO:0007669"/>
    <property type="project" value="InterPro"/>
</dbReference>
<keyword evidence="3" id="KW-0472">Membrane</keyword>
<evidence type="ECO:0000256" key="5">
    <source>
        <dbReference type="SAM" id="SignalP"/>
    </source>
</evidence>
<comment type="caution">
    <text evidence="7">The sequence shown here is derived from an EMBL/GenBank/DDBJ whole genome shotgun (WGS) entry which is preliminary data.</text>
</comment>
<dbReference type="PANTHER" id="PTHR45738:SF5">
    <property type="entry name" value="POLYPHOSPHOINOSITIDE PHOSPHATASE"/>
    <property type="match status" value="1"/>
</dbReference>
<feature type="compositionally biased region" description="Polar residues" evidence="4">
    <location>
        <begin position="101"/>
        <end position="117"/>
    </location>
</feature>
<feature type="signal peptide" evidence="5">
    <location>
        <begin position="1"/>
        <end position="21"/>
    </location>
</feature>
<evidence type="ECO:0000256" key="1">
    <source>
        <dbReference type="ARBA" id="ARBA00004308"/>
    </source>
</evidence>
<dbReference type="InterPro" id="IPR002013">
    <property type="entry name" value="SAC_dom"/>
</dbReference>
<dbReference type="InterPro" id="IPR043573">
    <property type="entry name" value="Fig4-like"/>
</dbReference>
<dbReference type="GO" id="GO:0043813">
    <property type="term" value="F:phosphatidylinositol-3,5-bisphosphate 5-phosphatase activity"/>
    <property type="evidence" value="ECO:0007669"/>
    <property type="project" value="InterPro"/>
</dbReference>
<evidence type="ECO:0000256" key="2">
    <source>
        <dbReference type="ARBA" id="ARBA00022801"/>
    </source>
</evidence>
<reference evidence="7 8" key="1">
    <citation type="journal article" date="2013" name="Curr. Biol.">
        <title>The Genome of the Foraminiferan Reticulomyxa filosa.</title>
        <authorList>
            <person name="Glockner G."/>
            <person name="Hulsmann N."/>
            <person name="Schleicher M."/>
            <person name="Noegel A.A."/>
            <person name="Eichinger L."/>
            <person name="Gallinger C."/>
            <person name="Pawlowski J."/>
            <person name="Sierra R."/>
            <person name="Euteneuer U."/>
            <person name="Pillet L."/>
            <person name="Moustafa A."/>
            <person name="Platzer M."/>
            <person name="Groth M."/>
            <person name="Szafranski K."/>
            <person name="Schliwa M."/>
        </authorList>
    </citation>
    <scope>NUCLEOTIDE SEQUENCE [LARGE SCALE GENOMIC DNA]</scope>
</reference>
<feature type="compositionally biased region" description="Basic and acidic residues" evidence="4">
    <location>
        <begin position="211"/>
        <end position="233"/>
    </location>
</feature>
<dbReference type="EMBL" id="ASPP01020847">
    <property type="protein sequence ID" value="ETO13077.1"/>
    <property type="molecule type" value="Genomic_DNA"/>
</dbReference>
<feature type="non-terminal residue" evidence="7">
    <location>
        <position position="530"/>
    </location>
</feature>
<comment type="subcellular location">
    <subcellularLocation>
        <location evidence="1">Endomembrane system</location>
    </subcellularLocation>
</comment>
<dbReference type="PROSITE" id="PS50275">
    <property type="entry name" value="SAC"/>
    <property type="match status" value="1"/>
</dbReference>
<evidence type="ECO:0000313" key="7">
    <source>
        <dbReference type="EMBL" id="ETO13077.1"/>
    </source>
</evidence>
<evidence type="ECO:0000256" key="3">
    <source>
        <dbReference type="ARBA" id="ARBA00023136"/>
    </source>
</evidence>
<feature type="compositionally biased region" description="Acidic residues" evidence="4">
    <location>
        <begin position="187"/>
        <end position="210"/>
    </location>
</feature>
<sequence>MKCPTYAMLVFIFVFVYVVEVIDNNQTGPAVTSGEEDLWTEFFLDVKKEHQKAKDRKEAAERDGLFGSMFRSFRRESTKASAPTITPSLARNSFTEETHKSSVSTTLPSPFQTTCSPHSANAYHRSAGPNVIKGTVQLPPLRDSIQHIDIYDLSNYWLLKADCRDSITSSKTRNDKKKKEKKKREREEDEDENDNENANDDNDDDNDNDNDNNKKDEKDTQEQSKQEGQEKSGIEIVESTKCYSKEQMNVVIQMIESGNRTFNGLIQHQSAFGIIGFVRFLEGYNIVLVTERRQVGMIGSHKIYKVEKTAMVQLSPLVVDNVMSKRLRNDEGRYKNLFGAIDLTKEFYFSYTYDLSRTLQYNMCNYFRRHPNPVFIWNEYLLKPLRDHTRTDMWVLPVIHGTRYLKRGINDRGQSANDVEIEQIIHERVGGNSIDGHNPMVPKPDIFVQKVDPSCAAAKKHFLNVFKRYGAPLLVLNLIKQREGHAREIVVGREFARCVYFINSFLPKEYQIDYVAWDFKAVSVSLVFSN</sequence>
<protein>
    <recommendedName>
        <fullName evidence="6">SAC domain-containing protein</fullName>
    </recommendedName>
</protein>
<dbReference type="PANTHER" id="PTHR45738">
    <property type="entry name" value="POLYPHOSPHOINOSITIDE PHOSPHATASE"/>
    <property type="match status" value="1"/>
</dbReference>
<feature type="chain" id="PRO_5004975720" description="SAC domain-containing protein" evidence="5">
    <location>
        <begin position="22"/>
        <end position="530"/>
    </location>
</feature>
<feature type="compositionally biased region" description="Basic residues" evidence="4">
    <location>
        <begin position="174"/>
        <end position="184"/>
    </location>
</feature>
<dbReference type="OrthoDB" id="405996at2759"/>
<gene>
    <name evidence="7" type="ORF">RFI_24299</name>
</gene>